<feature type="transmembrane region" description="Helical" evidence="6">
    <location>
        <begin position="433"/>
        <end position="453"/>
    </location>
</feature>
<comment type="subcellular location">
    <subcellularLocation>
        <location evidence="1">Membrane</location>
        <topology evidence="1">Multi-pass membrane protein</topology>
    </subcellularLocation>
</comment>
<feature type="transmembrane region" description="Helical" evidence="6">
    <location>
        <begin position="176"/>
        <end position="197"/>
    </location>
</feature>
<keyword evidence="2 6" id="KW-0812">Transmembrane</keyword>
<comment type="caution">
    <text evidence="7">The sequence shown here is derived from an EMBL/GenBank/DDBJ whole genome shotgun (WGS) entry which is preliminary data.</text>
</comment>
<feature type="transmembrane region" description="Helical" evidence="6">
    <location>
        <begin position="237"/>
        <end position="258"/>
    </location>
</feature>
<evidence type="ECO:0000256" key="6">
    <source>
        <dbReference type="SAM" id="Phobius"/>
    </source>
</evidence>
<dbReference type="PANTHER" id="PTHR23507">
    <property type="entry name" value="ZGC:174356"/>
    <property type="match status" value="1"/>
</dbReference>
<feature type="transmembrane region" description="Helical" evidence="6">
    <location>
        <begin position="40"/>
        <end position="59"/>
    </location>
</feature>
<accession>A0AAD8DYL8</accession>
<feature type="transmembrane region" description="Helical" evidence="6">
    <location>
        <begin position="399"/>
        <end position="421"/>
    </location>
</feature>
<gene>
    <name evidence="7" type="ORF">PYW07_015110</name>
</gene>
<evidence type="ECO:0008006" key="9">
    <source>
        <dbReference type="Google" id="ProtNLM"/>
    </source>
</evidence>
<protein>
    <recommendedName>
        <fullName evidence="9">Solute carrier family 46 member 3</fullName>
    </recommendedName>
</protein>
<feature type="transmembrane region" description="Helical" evidence="6">
    <location>
        <begin position="527"/>
        <end position="549"/>
    </location>
</feature>
<evidence type="ECO:0000256" key="4">
    <source>
        <dbReference type="ARBA" id="ARBA00023136"/>
    </source>
</evidence>
<feature type="transmembrane region" description="Helical" evidence="6">
    <location>
        <begin position="500"/>
        <end position="521"/>
    </location>
</feature>
<evidence type="ECO:0000256" key="1">
    <source>
        <dbReference type="ARBA" id="ARBA00004141"/>
    </source>
</evidence>
<feature type="transmembrane region" description="Helical" evidence="6">
    <location>
        <begin position="561"/>
        <end position="583"/>
    </location>
</feature>
<dbReference type="SUPFAM" id="SSF103473">
    <property type="entry name" value="MFS general substrate transporter"/>
    <property type="match status" value="1"/>
</dbReference>
<dbReference type="PANTHER" id="PTHR23507:SF1">
    <property type="entry name" value="FI18259P1-RELATED"/>
    <property type="match status" value="1"/>
</dbReference>
<dbReference type="GO" id="GO:0016020">
    <property type="term" value="C:membrane"/>
    <property type="evidence" value="ECO:0007669"/>
    <property type="project" value="UniProtKB-SubCell"/>
</dbReference>
<feature type="transmembrane region" description="Helical" evidence="6">
    <location>
        <begin position="140"/>
        <end position="164"/>
    </location>
</feature>
<feature type="transmembrane region" description="Helical" evidence="6">
    <location>
        <begin position="465"/>
        <end position="488"/>
    </location>
</feature>
<sequence>MATENKFEDKKYEDFTEEDPLKENEEKEVQMSFREKMGDMFRNITVEPCLLMFVVSAMINMTATQNLNLEKACRVNLNYSDEICDSLKMQDIDSQNEYERETQKLLARALSWRTYLAATIPCVLALFVGSFSDKTGHRKLFMIISITGQILIGISNTINVYFFRQLSLEVLVFTEAIIEGLSGGWCICFLTAFAFVSSITTDKTRTFRLGLLSFSLTVAFPIGMGISGIWLKNFGYYGCYGLTTVIQTLNICYLCFVVRDPERNKEQKKHDRQGGCHFIRVFFDLNNVKDTMSVLVKKAPRNRRIRLCVLLGVVSFLFGPMYGEISVMYMSTRYRFNWDEVKFSLFQTYNFITHTIGTIFSVLVLSKHLQWHDSLLGIVSTLSKIAASFVYCFAPNERIFFLAPLVEILNGTSLLAMRSIITKLVEPNELGKVNSLVGLVENLMPLIYVPLYTRVYTATMEVLPGAVFLLGASMTLPAVFVLFCVVGVVENLMPLIYVPLYTRVYTATIEVLPGAVFLLGASMTLPAVVVLFCVVGVVENLMPLIYVPLYTRVYTATIEVLPGAVFLLGASMTLPAVFVLLVYMATMEVLPGVVFLLGASMTLPAVFVLFWLFYDHRKDVRKQKKASAQPS</sequence>
<keyword evidence="3 6" id="KW-1133">Transmembrane helix</keyword>
<dbReference type="AlphaFoldDB" id="A0AAD8DYL8"/>
<name>A0AAD8DYL8_MYTSE</name>
<evidence type="ECO:0000313" key="7">
    <source>
        <dbReference type="EMBL" id="KAJ8732511.1"/>
    </source>
</evidence>
<dbReference type="Proteomes" id="UP001231518">
    <property type="component" value="Chromosome 6"/>
</dbReference>
<proteinExistence type="predicted"/>
<feature type="transmembrane region" description="Helical" evidence="6">
    <location>
        <begin position="209"/>
        <end position="231"/>
    </location>
</feature>
<dbReference type="InterPro" id="IPR036259">
    <property type="entry name" value="MFS_trans_sf"/>
</dbReference>
<feature type="transmembrane region" description="Helical" evidence="6">
    <location>
        <begin position="305"/>
        <end position="323"/>
    </location>
</feature>
<evidence type="ECO:0000256" key="5">
    <source>
        <dbReference type="SAM" id="MobiDB-lite"/>
    </source>
</evidence>
<dbReference type="EMBL" id="JARGEI010000004">
    <property type="protein sequence ID" value="KAJ8732511.1"/>
    <property type="molecule type" value="Genomic_DNA"/>
</dbReference>
<evidence type="ECO:0000256" key="2">
    <source>
        <dbReference type="ARBA" id="ARBA00022692"/>
    </source>
</evidence>
<feature type="transmembrane region" description="Helical" evidence="6">
    <location>
        <begin position="343"/>
        <end position="363"/>
    </location>
</feature>
<feature type="transmembrane region" description="Helical" evidence="6">
    <location>
        <begin position="110"/>
        <end position="128"/>
    </location>
</feature>
<dbReference type="InterPro" id="IPR011701">
    <property type="entry name" value="MFS"/>
</dbReference>
<reference evidence="7" key="1">
    <citation type="submission" date="2023-03" db="EMBL/GenBank/DDBJ databases">
        <title>Chromosome-level genomes of two armyworms, Mythimna separata and Mythimna loreyi, provide insights into the biosynthesis and reception of sex pheromones.</title>
        <authorList>
            <person name="Zhao H."/>
        </authorList>
    </citation>
    <scope>NUCLEOTIDE SEQUENCE</scope>
    <source>
        <strain evidence="7">BeijingLab</strain>
        <tissue evidence="7">Pupa</tissue>
    </source>
</reference>
<evidence type="ECO:0000256" key="3">
    <source>
        <dbReference type="ARBA" id="ARBA00022989"/>
    </source>
</evidence>
<keyword evidence="4 6" id="KW-0472">Membrane</keyword>
<evidence type="ECO:0000313" key="8">
    <source>
        <dbReference type="Proteomes" id="UP001231518"/>
    </source>
</evidence>
<dbReference type="Gene3D" id="1.20.1250.20">
    <property type="entry name" value="MFS general substrate transporter like domains"/>
    <property type="match status" value="1"/>
</dbReference>
<keyword evidence="8" id="KW-1185">Reference proteome</keyword>
<dbReference type="GO" id="GO:0022857">
    <property type="term" value="F:transmembrane transporter activity"/>
    <property type="evidence" value="ECO:0007669"/>
    <property type="project" value="InterPro"/>
</dbReference>
<feature type="transmembrane region" description="Helical" evidence="6">
    <location>
        <begin position="589"/>
        <end position="614"/>
    </location>
</feature>
<organism evidence="7 8">
    <name type="scientific">Mythimna separata</name>
    <name type="common">Oriental armyworm</name>
    <name type="synonym">Pseudaletia separata</name>
    <dbReference type="NCBI Taxonomy" id="271217"/>
    <lineage>
        <taxon>Eukaryota</taxon>
        <taxon>Metazoa</taxon>
        <taxon>Ecdysozoa</taxon>
        <taxon>Arthropoda</taxon>
        <taxon>Hexapoda</taxon>
        <taxon>Insecta</taxon>
        <taxon>Pterygota</taxon>
        <taxon>Neoptera</taxon>
        <taxon>Endopterygota</taxon>
        <taxon>Lepidoptera</taxon>
        <taxon>Glossata</taxon>
        <taxon>Ditrysia</taxon>
        <taxon>Noctuoidea</taxon>
        <taxon>Noctuidae</taxon>
        <taxon>Noctuinae</taxon>
        <taxon>Hadenini</taxon>
        <taxon>Mythimna</taxon>
    </lineage>
</organism>
<feature type="transmembrane region" description="Helical" evidence="6">
    <location>
        <begin position="375"/>
        <end position="393"/>
    </location>
</feature>
<dbReference type="Pfam" id="PF07690">
    <property type="entry name" value="MFS_1"/>
    <property type="match status" value="1"/>
</dbReference>
<feature type="region of interest" description="Disordered" evidence="5">
    <location>
        <begin position="1"/>
        <end position="27"/>
    </location>
</feature>